<keyword evidence="3" id="KW-1185">Reference proteome</keyword>
<evidence type="ECO:0000313" key="3">
    <source>
        <dbReference type="Proteomes" id="UP001620626"/>
    </source>
</evidence>
<gene>
    <name evidence="2" type="ORF">niasHT_000115</name>
</gene>
<name>A0ABD2LSF6_9BILA</name>
<protein>
    <submittedName>
        <fullName evidence="2">Uncharacterized protein</fullName>
    </submittedName>
</protein>
<dbReference type="AlphaFoldDB" id="A0ABD2LSF6"/>
<organism evidence="2 3">
    <name type="scientific">Heterodera trifolii</name>
    <dbReference type="NCBI Taxonomy" id="157864"/>
    <lineage>
        <taxon>Eukaryota</taxon>
        <taxon>Metazoa</taxon>
        <taxon>Ecdysozoa</taxon>
        <taxon>Nematoda</taxon>
        <taxon>Chromadorea</taxon>
        <taxon>Rhabditida</taxon>
        <taxon>Tylenchina</taxon>
        <taxon>Tylenchomorpha</taxon>
        <taxon>Tylenchoidea</taxon>
        <taxon>Heteroderidae</taxon>
        <taxon>Heteroderinae</taxon>
        <taxon>Heterodera</taxon>
    </lineage>
</organism>
<accession>A0ABD2LSF6</accession>
<reference evidence="2 3" key="1">
    <citation type="submission" date="2024-10" db="EMBL/GenBank/DDBJ databases">
        <authorList>
            <person name="Kim D."/>
        </authorList>
    </citation>
    <scope>NUCLEOTIDE SEQUENCE [LARGE SCALE GENOMIC DNA]</scope>
    <source>
        <strain evidence="2">BH-2024</strain>
    </source>
</reference>
<dbReference type="Proteomes" id="UP001620626">
    <property type="component" value="Unassembled WGS sequence"/>
</dbReference>
<proteinExistence type="predicted"/>
<comment type="caution">
    <text evidence="2">The sequence shown here is derived from an EMBL/GenBank/DDBJ whole genome shotgun (WGS) entry which is preliminary data.</text>
</comment>
<sequence>MDIDSHPPTAVQPEPAPIEHQQEEQQQQNNTRILPKSKKWWKKALNIRPMANSSTKPSAAELELISHHLRLIEEKEELSRRQDFLNTQLDLHETEQRIVQFRMKIVAEDDAGNGGGHCNGTVSALPPTSPFYAALRHQNNTALLLELKQLIDHKNDLVMRISDYEDEA</sequence>
<evidence type="ECO:0000313" key="2">
    <source>
        <dbReference type="EMBL" id="KAL3118187.1"/>
    </source>
</evidence>
<dbReference type="EMBL" id="JBICBT010000291">
    <property type="protein sequence ID" value="KAL3118187.1"/>
    <property type="molecule type" value="Genomic_DNA"/>
</dbReference>
<evidence type="ECO:0000256" key="1">
    <source>
        <dbReference type="SAM" id="MobiDB-lite"/>
    </source>
</evidence>
<feature type="region of interest" description="Disordered" evidence="1">
    <location>
        <begin position="1"/>
        <end position="36"/>
    </location>
</feature>